<protein>
    <submittedName>
        <fullName evidence="2">Uncharacterized protein</fullName>
    </submittedName>
</protein>
<evidence type="ECO:0000256" key="1">
    <source>
        <dbReference type="SAM" id="Phobius"/>
    </source>
</evidence>
<keyword evidence="1" id="KW-0812">Transmembrane</keyword>
<gene>
    <name evidence="2" type="ORF">EZS28_002047</name>
</gene>
<organism evidence="2 3">
    <name type="scientific">Streblomastix strix</name>
    <dbReference type="NCBI Taxonomy" id="222440"/>
    <lineage>
        <taxon>Eukaryota</taxon>
        <taxon>Metamonada</taxon>
        <taxon>Preaxostyla</taxon>
        <taxon>Oxymonadida</taxon>
        <taxon>Streblomastigidae</taxon>
        <taxon>Streblomastix</taxon>
    </lineage>
</organism>
<keyword evidence="1" id="KW-1133">Transmembrane helix</keyword>
<dbReference type="Proteomes" id="UP000324800">
    <property type="component" value="Unassembled WGS sequence"/>
</dbReference>
<comment type="caution">
    <text evidence="2">The sequence shown here is derived from an EMBL/GenBank/DDBJ whole genome shotgun (WGS) entry which is preliminary data.</text>
</comment>
<feature type="transmembrane region" description="Helical" evidence="1">
    <location>
        <begin position="29"/>
        <end position="53"/>
    </location>
</feature>
<sequence>MLNVDEANGLSASITYISASNRSLTRSRIIAIMLLTYSMPFLANTSVCVLFCVSEPWDSFVFERSGLH</sequence>
<dbReference type="AlphaFoldDB" id="A0A5J4X7A6"/>
<reference evidence="2 3" key="1">
    <citation type="submission" date="2019-03" db="EMBL/GenBank/DDBJ databases">
        <title>Single cell metagenomics reveals metabolic interactions within the superorganism composed of flagellate Streblomastix strix and complex community of Bacteroidetes bacteria on its surface.</title>
        <authorList>
            <person name="Treitli S.C."/>
            <person name="Kolisko M."/>
            <person name="Husnik F."/>
            <person name="Keeling P."/>
            <person name="Hampl V."/>
        </authorList>
    </citation>
    <scope>NUCLEOTIDE SEQUENCE [LARGE SCALE GENOMIC DNA]</scope>
    <source>
        <strain evidence="2">ST1C</strain>
    </source>
</reference>
<dbReference type="EMBL" id="SNRW01000237">
    <property type="protein sequence ID" value="KAA6402429.1"/>
    <property type="molecule type" value="Genomic_DNA"/>
</dbReference>
<evidence type="ECO:0000313" key="2">
    <source>
        <dbReference type="EMBL" id="KAA6402429.1"/>
    </source>
</evidence>
<accession>A0A5J4X7A6</accession>
<proteinExistence type="predicted"/>
<evidence type="ECO:0000313" key="3">
    <source>
        <dbReference type="Proteomes" id="UP000324800"/>
    </source>
</evidence>
<name>A0A5J4X7A6_9EUKA</name>
<keyword evidence="1" id="KW-0472">Membrane</keyword>